<dbReference type="EMBL" id="FMYI01000009">
    <property type="protein sequence ID" value="SDC45716.1"/>
    <property type="molecule type" value="Genomic_DNA"/>
</dbReference>
<evidence type="ECO:0000313" key="5">
    <source>
        <dbReference type="EMBL" id="SDC45716.1"/>
    </source>
</evidence>
<dbReference type="PANTHER" id="PTHR11575">
    <property type="entry name" value="5'-NUCLEOTIDASE-RELATED"/>
    <property type="match status" value="1"/>
</dbReference>
<dbReference type="STRING" id="1612202.SAMN05421734_10942"/>
<name>A0A1G6LSP3_9BACI</name>
<reference evidence="6" key="1">
    <citation type="submission" date="2016-09" db="EMBL/GenBank/DDBJ databases">
        <authorList>
            <person name="Varghese N."/>
            <person name="Submissions S."/>
        </authorList>
    </citation>
    <scope>NUCLEOTIDE SEQUENCE [LARGE SCALE GENOMIC DNA]</scope>
    <source>
        <strain evidence="6">S5</strain>
    </source>
</reference>
<dbReference type="Gene3D" id="3.60.21.10">
    <property type="match status" value="1"/>
</dbReference>
<keyword evidence="2" id="KW-0547">Nucleotide-binding</keyword>
<dbReference type="GO" id="GO:0030288">
    <property type="term" value="C:outer membrane-bounded periplasmic space"/>
    <property type="evidence" value="ECO:0007669"/>
    <property type="project" value="TreeGrafter"/>
</dbReference>
<dbReference type="InterPro" id="IPR029052">
    <property type="entry name" value="Metallo-depent_PP-like"/>
</dbReference>
<accession>A0A1G6LSP3</accession>
<dbReference type="GO" id="GO:0008768">
    <property type="term" value="F:UDP-sugar diphosphatase activity"/>
    <property type="evidence" value="ECO:0007669"/>
    <property type="project" value="TreeGrafter"/>
</dbReference>
<dbReference type="OrthoDB" id="9793179at2"/>
<dbReference type="AlphaFoldDB" id="A0A1G6LSP3"/>
<dbReference type="InterPro" id="IPR008334">
    <property type="entry name" value="5'-Nucleotdase_C"/>
</dbReference>
<evidence type="ECO:0000256" key="1">
    <source>
        <dbReference type="ARBA" id="ARBA00022729"/>
    </source>
</evidence>
<dbReference type="InterPro" id="IPR006179">
    <property type="entry name" value="5_nucleotidase/apyrase"/>
</dbReference>
<feature type="domain" description="Calcineurin-like phosphoesterase" evidence="3">
    <location>
        <begin position="8"/>
        <end position="203"/>
    </location>
</feature>
<keyword evidence="6" id="KW-1185">Reference proteome</keyword>
<dbReference type="Gene3D" id="3.90.780.10">
    <property type="entry name" value="5'-Nucleotidase, C-terminal domain"/>
    <property type="match status" value="1"/>
</dbReference>
<dbReference type="CDD" id="cd00845">
    <property type="entry name" value="MPP_UshA_N_like"/>
    <property type="match status" value="1"/>
</dbReference>
<organism evidence="5 6">
    <name type="scientific">Pelagirhabdus alkalitolerans</name>
    <dbReference type="NCBI Taxonomy" id="1612202"/>
    <lineage>
        <taxon>Bacteria</taxon>
        <taxon>Bacillati</taxon>
        <taxon>Bacillota</taxon>
        <taxon>Bacilli</taxon>
        <taxon>Bacillales</taxon>
        <taxon>Bacillaceae</taxon>
        <taxon>Pelagirhabdus</taxon>
    </lineage>
</organism>
<evidence type="ECO:0000256" key="2">
    <source>
        <dbReference type="RuleBase" id="RU362119"/>
    </source>
</evidence>
<proteinExistence type="inferred from homology"/>
<dbReference type="Pfam" id="PF02872">
    <property type="entry name" value="5_nucleotid_C"/>
    <property type="match status" value="1"/>
</dbReference>
<keyword evidence="1" id="KW-0732">Signal</keyword>
<gene>
    <name evidence="5" type="ORF">SAMN05421734_10942</name>
</gene>
<dbReference type="InterPro" id="IPR004843">
    <property type="entry name" value="Calcineurin-like_PHP"/>
</dbReference>
<dbReference type="SUPFAM" id="SSF56300">
    <property type="entry name" value="Metallo-dependent phosphatases"/>
    <property type="match status" value="1"/>
</dbReference>
<evidence type="ECO:0000259" key="4">
    <source>
        <dbReference type="Pfam" id="PF02872"/>
    </source>
</evidence>
<sequence>MLEQISLFFTSDLHSHFESWPKAVRFLNGKTEEKKKMNQSYFILDNGDHLDRVNPITEATKGKVNVNLLNDANYDVINLGNNEGVTLKQSELMQLYENAQFDVTCANLSSQHHPEWLKSHTIKQTTSGLTIGFIGLTAPFAPFYEPLGWSVSDPLVELENQLNALPEHVDLVVVLSHLGIDFDEKIADQFEKVDIIIGGHTHHLFQDTHIRNKTLLAAVGKFGRYIGEIQLKYDHSKSRWLMPESIVSDLSEFENDQKTETTLLKAKEEANHYLSHQVTYLSEPLTIDWYEETPLIKSLTKTLRKWTGADISMLNAGILLDGFDAGVVTEADIHRNCPHPINPCVVNVTGREIIEIVRAGMTEEFINLKVKGYGFRGEIMGQLVYDGIELHFRDQNAEGISLDKVTINQQEISNDQVYKLATADMFTFGHLSPQISRAVSKQFFMPEFIRDLLKDTLQTF</sequence>
<feature type="domain" description="5'-Nucleotidase C-terminal" evidence="4">
    <location>
        <begin position="289"/>
        <end position="425"/>
    </location>
</feature>
<evidence type="ECO:0000313" key="6">
    <source>
        <dbReference type="Proteomes" id="UP000242949"/>
    </source>
</evidence>
<dbReference type="PANTHER" id="PTHR11575:SF23">
    <property type="entry name" value="5-NUCLEOTIDASE FAMILY PROTEIN"/>
    <property type="match status" value="1"/>
</dbReference>
<dbReference type="RefSeq" id="WP_090796586.1">
    <property type="nucleotide sequence ID" value="NZ_FMYI01000009.1"/>
</dbReference>
<evidence type="ECO:0000259" key="3">
    <source>
        <dbReference type="Pfam" id="PF00149"/>
    </source>
</evidence>
<protein>
    <submittedName>
        <fullName evidence="5">2',3'-cyclic-nucleotide 2'-phosphodiesterase/5'-or 3'-nucleotidase, 5'-nucleotidase family</fullName>
    </submittedName>
</protein>
<dbReference type="GO" id="GO:0008253">
    <property type="term" value="F:5'-nucleotidase activity"/>
    <property type="evidence" value="ECO:0007669"/>
    <property type="project" value="TreeGrafter"/>
</dbReference>
<dbReference type="PIRSF" id="PIRSF036361">
    <property type="entry name" value="YunD"/>
    <property type="match status" value="1"/>
</dbReference>
<dbReference type="InterPro" id="IPR011240">
    <property type="entry name" value="Pesterase_YunD"/>
</dbReference>
<keyword evidence="2" id="KW-0378">Hydrolase</keyword>
<dbReference type="PRINTS" id="PR01607">
    <property type="entry name" value="APYRASEFAMLY"/>
</dbReference>
<comment type="similarity">
    <text evidence="2">Belongs to the 5'-nucleotidase family.</text>
</comment>
<dbReference type="SUPFAM" id="SSF55816">
    <property type="entry name" value="5'-nucleotidase (syn. UDP-sugar hydrolase), C-terminal domain"/>
    <property type="match status" value="1"/>
</dbReference>
<dbReference type="GO" id="GO:0000166">
    <property type="term" value="F:nucleotide binding"/>
    <property type="evidence" value="ECO:0007669"/>
    <property type="project" value="UniProtKB-KW"/>
</dbReference>
<dbReference type="Pfam" id="PF00149">
    <property type="entry name" value="Metallophos"/>
    <property type="match status" value="1"/>
</dbReference>
<dbReference type="InterPro" id="IPR036907">
    <property type="entry name" value="5'-Nucleotdase_C_sf"/>
</dbReference>
<dbReference type="Proteomes" id="UP000242949">
    <property type="component" value="Unassembled WGS sequence"/>
</dbReference>
<dbReference type="GO" id="GO:0009166">
    <property type="term" value="P:nucleotide catabolic process"/>
    <property type="evidence" value="ECO:0007669"/>
    <property type="project" value="InterPro"/>
</dbReference>